<dbReference type="SUPFAM" id="SSF49785">
    <property type="entry name" value="Galactose-binding domain-like"/>
    <property type="match status" value="1"/>
</dbReference>
<dbReference type="InterPro" id="IPR050585">
    <property type="entry name" value="Xaa-Pro_dipeptidyl-ppase/CocE"/>
</dbReference>
<reference evidence="5 6" key="1">
    <citation type="submission" date="2020-07" db="EMBL/GenBank/DDBJ databases">
        <title>Sequencing the genomes of 1000 actinobacteria strains.</title>
        <authorList>
            <person name="Klenk H.-P."/>
        </authorList>
    </citation>
    <scope>NUCLEOTIDE SEQUENCE [LARGE SCALE GENOMIC DNA]</scope>
    <source>
        <strain evidence="5 6">DSM 103833</strain>
    </source>
</reference>
<dbReference type="Gene3D" id="1.10.3020.10">
    <property type="entry name" value="alpha-amino acid ester hydrolase ( Helical cap domain)"/>
    <property type="match status" value="1"/>
</dbReference>
<dbReference type="Gene3D" id="2.60.120.260">
    <property type="entry name" value="Galactose-binding domain-like"/>
    <property type="match status" value="1"/>
</dbReference>
<dbReference type="PANTHER" id="PTHR43056:SF10">
    <property type="entry name" value="COCE_NOND FAMILY, PUTATIVE (AFU_ORTHOLOGUE AFUA_7G00600)-RELATED"/>
    <property type="match status" value="1"/>
</dbReference>
<dbReference type="InterPro" id="IPR008979">
    <property type="entry name" value="Galactose-bd-like_sf"/>
</dbReference>
<dbReference type="PROSITE" id="PS51318">
    <property type="entry name" value="TAT"/>
    <property type="match status" value="1"/>
</dbReference>
<keyword evidence="3" id="KW-0732">Signal</keyword>
<feature type="domain" description="Xaa-Pro dipeptidyl-peptidase C-terminal" evidence="4">
    <location>
        <begin position="360"/>
        <end position="626"/>
    </location>
</feature>
<dbReference type="NCBIfam" id="TIGR00976">
    <property type="entry name" value="CocE_NonD"/>
    <property type="match status" value="1"/>
</dbReference>
<feature type="region of interest" description="Disordered" evidence="2">
    <location>
        <begin position="30"/>
        <end position="60"/>
    </location>
</feature>
<evidence type="ECO:0000313" key="5">
    <source>
        <dbReference type="EMBL" id="NYJ03101.1"/>
    </source>
</evidence>
<gene>
    <name evidence="5" type="ORF">HNR19_003799</name>
</gene>
<dbReference type="InterPro" id="IPR013736">
    <property type="entry name" value="Xaa-Pro_dipept_C"/>
</dbReference>
<dbReference type="InterPro" id="IPR006311">
    <property type="entry name" value="TAT_signal"/>
</dbReference>
<dbReference type="Pfam" id="PF08530">
    <property type="entry name" value="PepX_C"/>
    <property type="match status" value="1"/>
</dbReference>
<evidence type="ECO:0000259" key="4">
    <source>
        <dbReference type="SMART" id="SM00939"/>
    </source>
</evidence>
<proteinExistence type="predicted"/>
<dbReference type="AlphaFoldDB" id="A0A853C7G8"/>
<feature type="signal peptide" evidence="3">
    <location>
        <begin position="1"/>
        <end position="19"/>
    </location>
</feature>
<protein>
    <recommendedName>
        <fullName evidence="4">Xaa-Pro dipeptidyl-peptidase C-terminal domain-containing protein</fullName>
    </recommendedName>
</protein>
<dbReference type="Proteomes" id="UP000530424">
    <property type="component" value="Unassembled WGS sequence"/>
</dbReference>
<evidence type="ECO:0000256" key="2">
    <source>
        <dbReference type="SAM" id="MobiDB-lite"/>
    </source>
</evidence>
<dbReference type="PANTHER" id="PTHR43056">
    <property type="entry name" value="PEPTIDASE S9 PROLYL OLIGOPEPTIDASE"/>
    <property type="match status" value="1"/>
</dbReference>
<dbReference type="InterPro" id="IPR000383">
    <property type="entry name" value="Xaa-Pro-like_dom"/>
</dbReference>
<evidence type="ECO:0000256" key="1">
    <source>
        <dbReference type="ARBA" id="ARBA00022801"/>
    </source>
</evidence>
<dbReference type="RefSeq" id="WP_179669388.1">
    <property type="nucleotide sequence ID" value="NZ_JACCFP010000001.1"/>
</dbReference>
<accession>A0A853C7G8</accession>
<dbReference type="SMART" id="SM00939">
    <property type="entry name" value="PepX_C"/>
    <property type="match status" value="1"/>
</dbReference>
<dbReference type="Gene3D" id="3.40.50.1820">
    <property type="entry name" value="alpha/beta hydrolase"/>
    <property type="match status" value="1"/>
</dbReference>
<name>A0A853C7G8_9ACTN</name>
<comment type="caution">
    <text evidence="5">The sequence shown here is derived from an EMBL/GenBank/DDBJ whole genome shotgun (WGS) entry which is preliminary data.</text>
</comment>
<evidence type="ECO:0000256" key="3">
    <source>
        <dbReference type="SAM" id="SignalP"/>
    </source>
</evidence>
<evidence type="ECO:0000313" key="6">
    <source>
        <dbReference type="Proteomes" id="UP000530424"/>
    </source>
</evidence>
<feature type="compositionally biased region" description="Low complexity" evidence="2">
    <location>
        <begin position="30"/>
        <end position="48"/>
    </location>
</feature>
<organism evidence="5 6">
    <name type="scientific">Nocardioides thalensis</name>
    <dbReference type="NCBI Taxonomy" id="1914755"/>
    <lineage>
        <taxon>Bacteria</taxon>
        <taxon>Bacillati</taxon>
        <taxon>Actinomycetota</taxon>
        <taxon>Actinomycetes</taxon>
        <taxon>Propionibacteriales</taxon>
        <taxon>Nocardioidaceae</taxon>
        <taxon>Nocardioides</taxon>
    </lineage>
</organism>
<dbReference type="InterPro" id="IPR005674">
    <property type="entry name" value="CocE/Ser_esterase"/>
</dbReference>
<dbReference type="GO" id="GO:0008239">
    <property type="term" value="F:dipeptidyl-peptidase activity"/>
    <property type="evidence" value="ECO:0007669"/>
    <property type="project" value="InterPro"/>
</dbReference>
<dbReference type="EMBL" id="JACCFP010000001">
    <property type="protein sequence ID" value="NYJ03101.1"/>
    <property type="molecule type" value="Genomic_DNA"/>
</dbReference>
<keyword evidence="1" id="KW-0378">Hydrolase</keyword>
<dbReference type="Pfam" id="PF02129">
    <property type="entry name" value="Peptidase_S15"/>
    <property type="match status" value="1"/>
</dbReference>
<keyword evidence="6" id="KW-1185">Reference proteome</keyword>
<dbReference type="SUPFAM" id="SSF53474">
    <property type="entry name" value="alpha/beta-Hydrolases"/>
    <property type="match status" value="1"/>
</dbReference>
<sequence>MSHLLRRALGATAITAALAAGSAGLPVPTSAAGAVPPAAPARTAPAAGDWEPRPEQYPGTVTRRDLPIVMDDGVTLRGDLVLPADADGVAIDRKFPVIVTITAYNKAVLAGGGEAVLGGGADYLVKRGYAQLTVDARGTGSSNGVWEAFSARENKDAGAIVQWAHEQPWSNGKVGMTGASYKGISQLFAAGHHPDGLKAIFPQVPSADVYRDVVASGGQIDVGFIPLWMGLVTATGVIPPAYAGSDPDNAFQMLFDRLTTGTTFTLPLMLQAILGGEPAYDGPFYRERSPIEYLDDVTVPTFLVGGQYDLFQRGTPLVFERLQRNGAPVKMIVGPWDHLEGSSGADVGDAGYGSLQELQLRWFDKWIKGRDTDLDEIPPVSYYEQGSDRWVRTKRWIAGDLSARSYALSGKAGMGGAAGVLRRTDPKAGESLLVPLPVSGLCTRSANQWTAGVMNGFLGSNPCFENNALNDLSGLTFETAPVKRAVRFQGPLNARLYVSTAGGDGMLSVAIEDVAPDGTVHRITGGWQTIAHRKLIRSKSRYLDGELIQAFHPFTREAKARLAAGQVAPVDVEIFPTGAVIRPGHRLRIAIQGYDVPHLLPPLPDLVGQALPITLHTGPKHPSRITLPVR</sequence>
<feature type="chain" id="PRO_5038776219" description="Xaa-Pro dipeptidyl-peptidase C-terminal domain-containing protein" evidence="3">
    <location>
        <begin position="20"/>
        <end position="630"/>
    </location>
</feature>
<dbReference type="InterPro" id="IPR029058">
    <property type="entry name" value="AB_hydrolase_fold"/>
</dbReference>